<dbReference type="Proteomes" id="UP000297245">
    <property type="component" value="Unassembled WGS sequence"/>
</dbReference>
<feature type="domain" description="Amidase" evidence="4">
    <location>
        <begin position="65"/>
        <end position="553"/>
    </location>
</feature>
<dbReference type="PANTHER" id="PTHR46072:SF10">
    <property type="entry name" value="ACETAMIDASE"/>
    <property type="match status" value="1"/>
</dbReference>
<keyword evidence="6" id="KW-1185">Reference proteome</keyword>
<name>A0A4S8M3E5_DENBC</name>
<comment type="similarity">
    <text evidence="1">Belongs to the amidase family.</text>
</comment>
<evidence type="ECO:0000313" key="6">
    <source>
        <dbReference type="Proteomes" id="UP000297245"/>
    </source>
</evidence>
<accession>A0A4S8M3E5</accession>
<dbReference type="InterPro" id="IPR036928">
    <property type="entry name" value="AS_sf"/>
</dbReference>
<dbReference type="OrthoDB" id="6428749at2759"/>
<dbReference type="Gene3D" id="3.90.1300.10">
    <property type="entry name" value="Amidase signature (AS) domain"/>
    <property type="match status" value="1"/>
</dbReference>
<evidence type="ECO:0000256" key="2">
    <source>
        <dbReference type="ARBA" id="ARBA00022801"/>
    </source>
</evidence>
<evidence type="ECO:0000256" key="3">
    <source>
        <dbReference type="PIRSR" id="PIRSR001221-1"/>
    </source>
</evidence>
<sequence length="576" mass="63805">MSWWIFSNNQVPGHIKEQQLAREKKLHAASLSFSSALTLSEEKVHALSISELVRRCGSGEISPSEILSPYAKKTLQAQDRTNCVSDIMFDEALSSLPTWPSGTNLDSESELGRHKPLLGVPISLKDTVDVEGHDTTIGFSKNVGKPVKTSAPLVRLLQDAGAIIHAKTTVPTGLFSVSTASDVFGVTMNPYKQEYSAGASTGGGAALVACGGSKIEIGSDAGGSLRLPAHFCGIWSLKGSIGRFPVWKHQSSMNGCESIPLLSGPLAGSLEDLEEFWKRVMEMRPWEYDFTCVPLPWRPVNLQEEGRKLKWGIIWEDGVIPPTPACRRALSMVAEALKEQGHEVVDFTPPPIPNLLEVGYQLLFADGGEQIRNQLSPSESLNPALQSIIDLLKLPRWFKSLVSWFTRKTDPIYSNLVNIFHSKSIREERDLVMQRDTFKAEWHEQWMKQGLDFVLTVPAPIPAMRREHVLQASLMSCSYLFLFNVLDYAAGILPVTNVDRNIDALPTDFSSTEKYKKMNTICKNVYSCYNSDEMHGLPLGVQVIGRRMEEEKVIEGMKVVESALKRSGTVFEGLKA</sequence>
<dbReference type="InterPro" id="IPR023631">
    <property type="entry name" value="Amidase_dom"/>
</dbReference>
<protein>
    <submittedName>
        <fullName evidence="5">Amidase signature enzyme</fullName>
    </submittedName>
</protein>
<feature type="active site" description="Acyl-ester intermediate" evidence="3">
    <location>
        <position position="224"/>
    </location>
</feature>
<evidence type="ECO:0000313" key="5">
    <source>
        <dbReference type="EMBL" id="THU96218.1"/>
    </source>
</evidence>
<dbReference type="PANTHER" id="PTHR46072">
    <property type="entry name" value="AMIDASE-RELATED-RELATED"/>
    <property type="match status" value="1"/>
</dbReference>
<reference evidence="5 6" key="1">
    <citation type="journal article" date="2019" name="Nat. Ecol. Evol.">
        <title>Megaphylogeny resolves global patterns of mushroom evolution.</title>
        <authorList>
            <person name="Varga T."/>
            <person name="Krizsan K."/>
            <person name="Foldi C."/>
            <person name="Dima B."/>
            <person name="Sanchez-Garcia M."/>
            <person name="Sanchez-Ramirez S."/>
            <person name="Szollosi G.J."/>
            <person name="Szarkandi J.G."/>
            <person name="Papp V."/>
            <person name="Albert L."/>
            <person name="Andreopoulos W."/>
            <person name="Angelini C."/>
            <person name="Antonin V."/>
            <person name="Barry K.W."/>
            <person name="Bougher N.L."/>
            <person name="Buchanan P."/>
            <person name="Buyck B."/>
            <person name="Bense V."/>
            <person name="Catcheside P."/>
            <person name="Chovatia M."/>
            <person name="Cooper J."/>
            <person name="Damon W."/>
            <person name="Desjardin D."/>
            <person name="Finy P."/>
            <person name="Geml J."/>
            <person name="Haridas S."/>
            <person name="Hughes K."/>
            <person name="Justo A."/>
            <person name="Karasinski D."/>
            <person name="Kautmanova I."/>
            <person name="Kiss B."/>
            <person name="Kocsube S."/>
            <person name="Kotiranta H."/>
            <person name="LaButti K.M."/>
            <person name="Lechner B.E."/>
            <person name="Liimatainen K."/>
            <person name="Lipzen A."/>
            <person name="Lukacs Z."/>
            <person name="Mihaltcheva S."/>
            <person name="Morgado L.N."/>
            <person name="Niskanen T."/>
            <person name="Noordeloos M.E."/>
            <person name="Ohm R.A."/>
            <person name="Ortiz-Santana B."/>
            <person name="Ovrebo C."/>
            <person name="Racz N."/>
            <person name="Riley R."/>
            <person name="Savchenko A."/>
            <person name="Shiryaev A."/>
            <person name="Soop K."/>
            <person name="Spirin V."/>
            <person name="Szebenyi C."/>
            <person name="Tomsovsky M."/>
            <person name="Tulloss R.E."/>
            <person name="Uehling J."/>
            <person name="Grigoriev I.V."/>
            <person name="Vagvolgyi C."/>
            <person name="Papp T."/>
            <person name="Martin F.M."/>
            <person name="Miettinen O."/>
            <person name="Hibbett D.S."/>
            <person name="Nagy L.G."/>
        </authorList>
    </citation>
    <scope>NUCLEOTIDE SEQUENCE [LARGE SCALE GENOMIC DNA]</scope>
    <source>
        <strain evidence="5 6">CBS 962.96</strain>
    </source>
</reference>
<dbReference type="SUPFAM" id="SSF75304">
    <property type="entry name" value="Amidase signature (AS) enzymes"/>
    <property type="match status" value="1"/>
</dbReference>
<organism evidence="5 6">
    <name type="scientific">Dendrothele bispora (strain CBS 962.96)</name>
    <dbReference type="NCBI Taxonomy" id="1314807"/>
    <lineage>
        <taxon>Eukaryota</taxon>
        <taxon>Fungi</taxon>
        <taxon>Dikarya</taxon>
        <taxon>Basidiomycota</taxon>
        <taxon>Agaricomycotina</taxon>
        <taxon>Agaricomycetes</taxon>
        <taxon>Agaricomycetidae</taxon>
        <taxon>Agaricales</taxon>
        <taxon>Agaricales incertae sedis</taxon>
        <taxon>Dendrothele</taxon>
    </lineage>
</organism>
<dbReference type="EMBL" id="ML179182">
    <property type="protein sequence ID" value="THU96218.1"/>
    <property type="molecule type" value="Genomic_DNA"/>
</dbReference>
<dbReference type="Pfam" id="PF01425">
    <property type="entry name" value="Amidase"/>
    <property type="match status" value="1"/>
</dbReference>
<dbReference type="GO" id="GO:0016787">
    <property type="term" value="F:hydrolase activity"/>
    <property type="evidence" value="ECO:0007669"/>
    <property type="project" value="UniProtKB-KW"/>
</dbReference>
<evidence type="ECO:0000259" key="4">
    <source>
        <dbReference type="Pfam" id="PF01425"/>
    </source>
</evidence>
<proteinExistence type="inferred from homology"/>
<gene>
    <name evidence="5" type="ORF">K435DRAFT_966065</name>
</gene>
<evidence type="ECO:0000256" key="1">
    <source>
        <dbReference type="ARBA" id="ARBA00009199"/>
    </source>
</evidence>
<dbReference type="AlphaFoldDB" id="A0A4S8M3E5"/>
<feature type="active site" description="Charge relay system" evidence="3">
    <location>
        <position position="125"/>
    </location>
</feature>
<dbReference type="PIRSF" id="PIRSF001221">
    <property type="entry name" value="Amidase_fungi"/>
    <property type="match status" value="1"/>
</dbReference>
<feature type="active site" description="Charge relay system" evidence="3">
    <location>
        <position position="200"/>
    </location>
</feature>
<keyword evidence="2" id="KW-0378">Hydrolase</keyword>